<feature type="domain" description="YspA cpYpsA-related SLOG" evidence="1">
    <location>
        <begin position="22"/>
        <end position="89"/>
    </location>
</feature>
<reference evidence="3" key="1">
    <citation type="journal article" date="2019" name="Int. J. Syst. Evol. Microbiol.">
        <title>The Global Catalogue of Microorganisms (GCM) 10K type strain sequencing project: providing services to taxonomists for standard genome sequencing and annotation.</title>
        <authorList>
            <consortium name="The Broad Institute Genomics Platform"/>
            <consortium name="The Broad Institute Genome Sequencing Center for Infectious Disease"/>
            <person name="Wu L."/>
            <person name="Ma J."/>
        </authorList>
    </citation>
    <scope>NUCLEOTIDE SEQUENCE [LARGE SCALE GENOMIC DNA]</scope>
    <source>
        <strain evidence="3">JCM 17217</strain>
    </source>
</reference>
<dbReference type="EMBL" id="BAABDI010000007">
    <property type="protein sequence ID" value="GAA3969788.1"/>
    <property type="molecule type" value="Genomic_DNA"/>
</dbReference>
<organism evidence="2 3">
    <name type="scientific">Hymenobacter antarcticus</name>
    <dbReference type="NCBI Taxonomy" id="486270"/>
    <lineage>
        <taxon>Bacteria</taxon>
        <taxon>Pseudomonadati</taxon>
        <taxon>Bacteroidota</taxon>
        <taxon>Cytophagia</taxon>
        <taxon>Cytophagales</taxon>
        <taxon>Hymenobacteraceae</taxon>
        <taxon>Hymenobacter</taxon>
    </lineage>
</organism>
<comment type="caution">
    <text evidence="2">The sequence shown here is derived from an EMBL/GenBank/DDBJ whole genome shotgun (WGS) entry which is preliminary data.</text>
</comment>
<name>A0ABP7PSJ4_9BACT</name>
<protein>
    <recommendedName>
        <fullName evidence="1">YspA cpYpsA-related SLOG domain-containing protein</fullName>
    </recommendedName>
</protein>
<dbReference type="SUPFAM" id="SSF102405">
    <property type="entry name" value="MCP/YpsA-like"/>
    <property type="match status" value="1"/>
</dbReference>
<dbReference type="InterPro" id="IPR019627">
    <property type="entry name" value="YAcAr"/>
</dbReference>
<dbReference type="Proteomes" id="UP001501556">
    <property type="component" value="Unassembled WGS sequence"/>
</dbReference>
<dbReference type="RefSeq" id="WP_345122587.1">
    <property type="nucleotide sequence ID" value="NZ_BAABDI010000007.1"/>
</dbReference>
<evidence type="ECO:0000313" key="2">
    <source>
        <dbReference type="EMBL" id="GAA3969788.1"/>
    </source>
</evidence>
<dbReference type="Gene3D" id="3.40.50.450">
    <property type="match status" value="1"/>
</dbReference>
<accession>A0ABP7PSJ4</accession>
<keyword evidence="3" id="KW-1185">Reference proteome</keyword>
<gene>
    <name evidence="2" type="ORF">GCM10022407_14610</name>
</gene>
<dbReference type="Pfam" id="PF10686">
    <property type="entry name" value="YAcAr"/>
    <property type="match status" value="1"/>
</dbReference>
<proteinExistence type="predicted"/>
<evidence type="ECO:0000259" key="1">
    <source>
        <dbReference type="Pfam" id="PF10686"/>
    </source>
</evidence>
<sequence length="140" mass="15040">MAIFLGYVNAFAACSFSIIPNMKVAVIGQRSFTNYPQLERELDALALAEGEAITEIISGGARGADSLAERYAHERGIPLRVFLPDFKSYGRAGALIRNTAIVAAADVVWAAWGGVSPGTRHALREAQRLGIRTIVVMPLP</sequence>
<evidence type="ECO:0000313" key="3">
    <source>
        <dbReference type="Proteomes" id="UP001501556"/>
    </source>
</evidence>